<accession>A0ABN2M749</accession>
<sequence length="39" mass="3974">MTTPQETVRTSSFDGSGGLLIMMLAMVLLGSAALVFVAG</sequence>
<name>A0ABN2M749_9ACTN</name>
<feature type="transmembrane region" description="Helical" evidence="1">
    <location>
        <begin position="20"/>
        <end position="38"/>
    </location>
</feature>
<evidence type="ECO:0000256" key="1">
    <source>
        <dbReference type="SAM" id="Phobius"/>
    </source>
</evidence>
<dbReference type="Proteomes" id="UP001500218">
    <property type="component" value="Unassembled WGS sequence"/>
</dbReference>
<evidence type="ECO:0008006" key="4">
    <source>
        <dbReference type="Google" id="ProtNLM"/>
    </source>
</evidence>
<proteinExistence type="predicted"/>
<reference evidence="2 3" key="1">
    <citation type="journal article" date="2019" name="Int. J. Syst. Evol. Microbiol.">
        <title>The Global Catalogue of Microorganisms (GCM) 10K type strain sequencing project: providing services to taxonomists for standard genome sequencing and annotation.</title>
        <authorList>
            <consortium name="The Broad Institute Genomics Platform"/>
            <consortium name="The Broad Institute Genome Sequencing Center for Infectious Disease"/>
            <person name="Wu L."/>
            <person name="Ma J."/>
        </authorList>
    </citation>
    <scope>NUCLEOTIDE SEQUENCE [LARGE SCALE GENOMIC DNA]</scope>
    <source>
        <strain evidence="2 3">JCM 13250</strain>
    </source>
</reference>
<evidence type="ECO:0000313" key="2">
    <source>
        <dbReference type="EMBL" id="GAA1812551.1"/>
    </source>
</evidence>
<keyword evidence="1" id="KW-1133">Transmembrane helix</keyword>
<protein>
    <recommendedName>
        <fullName evidence="4">Type IV pilin</fullName>
    </recommendedName>
</protein>
<keyword evidence="1" id="KW-0812">Transmembrane</keyword>
<keyword evidence="3" id="KW-1185">Reference proteome</keyword>
<gene>
    <name evidence="2" type="ORF">GCM10009682_37270</name>
</gene>
<dbReference type="EMBL" id="BAAALT010000114">
    <property type="protein sequence ID" value="GAA1812551.1"/>
    <property type="molecule type" value="Genomic_DNA"/>
</dbReference>
<evidence type="ECO:0000313" key="3">
    <source>
        <dbReference type="Proteomes" id="UP001500218"/>
    </source>
</evidence>
<comment type="caution">
    <text evidence="2">The sequence shown here is derived from an EMBL/GenBank/DDBJ whole genome shotgun (WGS) entry which is preliminary data.</text>
</comment>
<organism evidence="2 3">
    <name type="scientific">Luedemannella flava</name>
    <dbReference type="NCBI Taxonomy" id="349316"/>
    <lineage>
        <taxon>Bacteria</taxon>
        <taxon>Bacillati</taxon>
        <taxon>Actinomycetota</taxon>
        <taxon>Actinomycetes</taxon>
        <taxon>Micromonosporales</taxon>
        <taxon>Micromonosporaceae</taxon>
        <taxon>Luedemannella</taxon>
    </lineage>
</organism>
<keyword evidence="1" id="KW-0472">Membrane</keyword>